<dbReference type="EMBL" id="CM004468">
    <property type="protein sequence ID" value="OCT95678.1"/>
    <property type="molecule type" value="Genomic_DNA"/>
</dbReference>
<dbReference type="GeneID" id="100036797"/>
<evidence type="ECO:0000256" key="2">
    <source>
        <dbReference type="ARBA" id="ARBA00022481"/>
    </source>
</evidence>
<organism evidence="14 16">
    <name type="scientific">Xenopus laevis</name>
    <name type="common">African clawed frog</name>
    <dbReference type="NCBI Taxonomy" id="8355"/>
    <lineage>
        <taxon>Eukaryota</taxon>
        <taxon>Metazoa</taxon>
        <taxon>Chordata</taxon>
        <taxon>Craniata</taxon>
        <taxon>Vertebrata</taxon>
        <taxon>Euteleostomi</taxon>
        <taxon>Amphibia</taxon>
        <taxon>Batrachia</taxon>
        <taxon>Anura</taxon>
        <taxon>Pipoidea</taxon>
        <taxon>Pipidae</taxon>
        <taxon>Xenopodinae</taxon>
        <taxon>Xenopus</taxon>
        <taxon>Xenopus</taxon>
    </lineage>
</organism>
<evidence type="ECO:0000259" key="13">
    <source>
        <dbReference type="PROSITE" id="PS50103"/>
    </source>
</evidence>
<dbReference type="AGR" id="Xenbase:XB-GENE-17334500"/>
<accession>A0A974DPG0</accession>
<evidence type="ECO:0000256" key="12">
    <source>
        <dbReference type="PROSITE-ProRule" id="PRU00723"/>
    </source>
</evidence>
<evidence type="ECO:0000256" key="4">
    <source>
        <dbReference type="ARBA" id="ARBA00022737"/>
    </source>
</evidence>
<feature type="zinc finger region" description="C3H1-type" evidence="12">
    <location>
        <begin position="27"/>
        <end position="49"/>
    </location>
</feature>
<dbReference type="InterPro" id="IPR036855">
    <property type="entry name" value="Znf_CCCH_sf"/>
</dbReference>
<comment type="function">
    <text evidence="10">Specific regulator of miRNA biogenesis. Binds, via the C3H1-type zinc finger domains, to the binding motif 5'-GCAGCGC-3' on microRNA pri-MIR143 and negatively regulates the processing to mature microRNA.</text>
</comment>
<keyword evidence="3 12" id="KW-0479">Metal-binding</keyword>
<protein>
    <recommendedName>
        <fullName evidence="11">Zinc finger CCCH domain-containing protein 10</fullName>
    </recommendedName>
</protein>
<keyword evidence="5 12" id="KW-0863">Zinc-finger</keyword>
<dbReference type="RefSeq" id="NP_001090559.1">
    <property type="nucleotide sequence ID" value="NM_001097090.1"/>
</dbReference>
<proteinExistence type="predicted"/>
<keyword evidence="15" id="KW-1185">Reference proteome</keyword>
<gene>
    <name evidence="17" type="primary">zc3h10.L</name>
    <name evidence="14" type="ORF">XELAEV_18013367mg</name>
</gene>
<dbReference type="RefSeq" id="XP_041436681.1">
    <property type="nucleotide sequence ID" value="XM_041580747.1"/>
</dbReference>
<feature type="zinc finger region" description="C3H1-type" evidence="12">
    <location>
        <begin position="59"/>
        <end position="85"/>
    </location>
</feature>
<dbReference type="InterPro" id="IPR000571">
    <property type="entry name" value="Znf_CCCH"/>
</dbReference>
<dbReference type="KEGG" id="xla:100036797"/>
<keyword evidence="6 12" id="KW-0862">Zinc</keyword>
<evidence type="ECO:0000256" key="6">
    <source>
        <dbReference type="ARBA" id="ARBA00022833"/>
    </source>
</evidence>
<keyword evidence="4" id="KW-0677">Repeat</keyword>
<evidence type="ECO:0000313" key="15">
    <source>
        <dbReference type="Proteomes" id="UP000186698"/>
    </source>
</evidence>
<dbReference type="Proteomes" id="UP000694892">
    <property type="component" value="Chromosome 2L"/>
</dbReference>
<dbReference type="RefSeq" id="XP_018100135.1">
    <property type="nucleotide sequence ID" value="XM_018244646.2"/>
</dbReference>
<evidence type="ECO:0000256" key="3">
    <source>
        <dbReference type="ARBA" id="ARBA00022723"/>
    </source>
</evidence>
<feature type="zinc finger region" description="C3H1-type" evidence="12">
    <location>
        <begin position="119"/>
        <end position="146"/>
    </location>
</feature>
<dbReference type="CTD" id="100036797"/>
<evidence type="ECO:0000313" key="17">
    <source>
        <dbReference type="Xenbase" id="XB-GENE-17334500"/>
    </source>
</evidence>
<dbReference type="PANTHER" id="PTHR12675">
    <property type="entry name" value="MUSCLEBLIND-LIKE PROTEIN"/>
    <property type="match status" value="1"/>
</dbReference>
<evidence type="ECO:0000256" key="7">
    <source>
        <dbReference type="ARBA" id="ARBA00022884"/>
    </source>
</evidence>
<dbReference type="GO" id="GO:0003723">
    <property type="term" value="F:RNA binding"/>
    <property type="evidence" value="ECO:0007669"/>
    <property type="project" value="UniProtKB-KW"/>
</dbReference>
<feature type="domain" description="C3H1-type" evidence="13">
    <location>
        <begin position="27"/>
        <end position="49"/>
    </location>
</feature>
<dbReference type="GO" id="GO:0008270">
    <property type="term" value="F:zinc ion binding"/>
    <property type="evidence" value="ECO:0007669"/>
    <property type="project" value="UniProtKB-KW"/>
</dbReference>
<dbReference type="OMA" id="MSGCLSI"/>
<dbReference type="Pfam" id="PF14608">
    <property type="entry name" value="zf-CCCH_2"/>
    <property type="match status" value="1"/>
</dbReference>
<dbReference type="Xenbase" id="XB-GENE-17334500">
    <property type="gene designation" value="zc3h10.L"/>
</dbReference>
<dbReference type="OrthoDB" id="250836at2759"/>
<dbReference type="GO" id="GO:0043484">
    <property type="term" value="P:regulation of RNA splicing"/>
    <property type="evidence" value="ECO:0007669"/>
    <property type="project" value="TreeGrafter"/>
</dbReference>
<dbReference type="EMBL" id="CM004468">
    <property type="protein sequence ID" value="OCT95679.1"/>
    <property type="molecule type" value="Genomic_DNA"/>
</dbReference>
<dbReference type="Pfam" id="PF00642">
    <property type="entry name" value="zf-CCCH"/>
    <property type="match status" value="2"/>
</dbReference>
<keyword evidence="7" id="KW-0694">RNA-binding</keyword>
<feature type="domain" description="C3H1-type" evidence="13">
    <location>
        <begin position="119"/>
        <end position="146"/>
    </location>
</feature>
<keyword evidence="8" id="KW-0175">Coiled coil</keyword>
<name>A0A974DPG0_XENLA</name>
<dbReference type="Proteomes" id="UP000186698">
    <property type="component" value="Chromosome 2L"/>
</dbReference>
<feature type="domain" description="C3H1-type" evidence="13">
    <location>
        <begin position="59"/>
        <end position="85"/>
    </location>
</feature>
<dbReference type="FunFam" id="3.30.1370.210:FF:000003">
    <property type="entry name" value="Zinc finger CCCH domain-containing protein 10"/>
    <property type="match status" value="1"/>
</dbReference>
<keyword evidence="9" id="KW-0539">Nucleus</keyword>
<dbReference type="AlphaFoldDB" id="A0A974DPG0"/>
<evidence type="ECO:0000256" key="11">
    <source>
        <dbReference type="ARBA" id="ARBA00067907"/>
    </source>
</evidence>
<dbReference type="GO" id="GO:0005634">
    <property type="term" value="C:nucleus"/>
    <property type="evidence" value="ECO:0007669"/>
    <property type="project" value="UniProtKB-SubCell"/>
</dbReference>
<evidence type="ECO:0000256" key="1">
    <source>
        <dbReference type="ARBA" id="ARBA00004123"/>
    </source>
</evidence>
<reference evidence="14" key="1">
    <citation type="submission" date="2016-05" db="EMBL/GenBank/DDBJ databases">
        <title>WGS assembly of Xenopus laevis.</title>
        <authorList>
            <person name="Session A."/>
            <person name="Uno Y."/>
            <person name="Kwon T."/>
            <person name="Chapman J."/>
            <person name="Toyoda A."/>
            <person name="Takahashi S."/>
            <person name="Fukui A."/>
            <person name="Hikosaka A."/>
            <person name="Putnam N."/>
            <person name="Stites J."/>
            <person name="Van Heeringen S."/>
            <person name="Quigley I."/>
            <person name="Heinz S."/>
            <person name="Hellsten U."/>
            <person name="Lyons J."/>
            <person name="Suzuki A."/>
            <person name="Kondo M."/>
            <person name="Ogino H."/>
            <person name="Ochi H."/>
            <person name="Bogdanovic O."/>
            <person name="Lister R."/>
            <person name="Georgiou G."/>
            <person name="Paranjpe S."/>
            <person name="Van Kruijsbergen I."/>
            <person name="Mozaffari S."/>
            <person name="Shu S."/>
            <person name="Schmutz J."/>
            <person name="Jenkins J."/>
            <person name="Grimwood J."/>
            <person name="Carlson J."/>
            <person name="Mitros T."/>
            <person name="Simakov O."/>
            <person name="Heald R."/>
            <person name="Miller K."/>
            <person name="Haudenschild C."/>
            <person name="Kuroki Y."/>
            <person name="Tanaka T."/>
            <person name="Michiue T."/>
            <person name="Watanabe M."/>
            <person name="Kinoshita T."/>
            <person name="Ohta Y."/>
            <person name="Mawaribuchi S."/>
            <person name="Suzuki Y."/>
            <person name="Haramoto Y."/>
            <person name="Yamamoto T."/>
            <person name="Takagi C."/>
            <person name="Kitzman J."/>
            <person name="Shendure J."/>
            <person name="Nakayama T."/>
            <person name="Izutsu Y."/>
            <person name="Robert J."/>
            <person name="Dichmann D."/>
            <person name="Flajnik M."/>
            <person name="Houston D."/>
            <person name="Marcotte E."/>
            <person name="Wallingford J."/>
            <person name="Ito Y."/>
            <person name="Asashima M."/>
            <person name="Ueno N."/>
            <person name="Matsuda Y."/>
            <person name="Jan Veenstra G."/>
            <person name="Fujiyama A."/>
            <person name="Harland R."/>
            <person name="Taira M."/>
            <person name="Rokhsar D.S."/>
        </authorList>
    </citation>
    <scope>NUCLEOTIDE SEQUENCE</scope>
    <source>
        <strain evidence="14">J</strain>
        <tissue evidence="14">Blood</tissue>
    </source>
</reference>
<keyword evidence="2" id="KW-0488">Methylation</keyword>
<dbReference type="PANTHER" id="PTHR12675:SF6">
    <property type="entry name" value="ZINC FINGER CCCH DOMAIN-CONTAINING PROTEIN 10"/>
    <property type="match status" value="1"/>
</dbReference>
<evidence type="ECO:0000256" key="5">
    <source>
        <dbReference type="ARBA" id="ARBA00022771"/>
    </source>
</evidence>
<dbReference type="Gene3D" id="4.10.1000.10">
    <property type="entry name" value="Zinc finger, CCCH-type"/>
    <property type="match status" value="1"/>
</dbReference>
<evidence type="ECO:0000256" key="10">
    <source>
        <dbReference type="ARBA" id="ARBA00053589"/>
    </source>
</evidence>
<evidence type="ECO:0000256" key="9">
    <source>
        <dbReference type="ARBA" id="ARBA00023242"/>
    </source>
</evidence>
<dbReference type="Gene3D" id="3.30.1370.210">
    <property type="match status" value="1"/>
</dbReference>
<evidence type="ECO:0000256" key="8">
    <source>
        <dbReference type="ARBA" id="ARBA00023054"/>
    </source>
</evidence>
<sequence>MPNRDNVANCGSSGSGSEEAAAVVEHVCRDFLRNVCKRGKRCRFKHPDAGDVSDLGVQKNEFVFCHDFQNKECERPNCRFIHGTKDDEEYYKKTGELPPRLRHKVAAGLGLSPTDLPNKDEVPICRDFLKGDCQRGDRCKFRHLQREYEHQYDYSCDTRGGMINIGLSPGSLSAPTTRAYEHYGSCDGLTDTDYYSSCYRYGDRFDDPVMKRRRMGYDGYYSGSPVEYRLLEEENVMLRRRVEDLKKQVSVLAATNEVLLDQNAQFRSQAKVVTLSTLSTTAPTNEQGVRSVTNYNHGIAQTHTTLSSHALQPRVVTQQELVASSGAPASSQSNAPQQLNPEIAPLSAALAQTIAQGMAPPPVSMAPVAVSVAPVAVSMSQPLSCITMSHATTPMVTYPIASQSMRITALPH</sequence>
<dbReference type="RefSeq" id="XP_018100136.1">
    <property type="nucleotide sequence ID" value="XM_018244647.2"/>
</dbReference>
<dbReference type="SMART" id="SM00356">
    <property type="entry name" value="ZnF_C3H1"/>
    <property type="match status" value="3"/>
</dbReference>
<dbReference type="SUPFAM" id="SSF90229">
    <property type="entry name" value="CCCH zinc finger"/>
    <property type="match status" value="1"/>
</dbReference>
<dbReference type="PROSITE" id="PS50103">
    <property type="entry name" value="ZF_C3H1"/>
    <property type="match status" value="3"/>
</dbReference>
<comment type="subcellular location">
    <subcellularLocation>
        <location evidence="1">Nucleus</location>
    </subcellularLocation>
</comment>
<evidence type="ECO:0000313" key="16">
    <source>
        <dbReference type="Proteomes" id="UP000694892"/>
    </source>
</evidence>
<evidence type="ECO:0000313" key="14">
    <source>
        <dbReference type="EMBL" id="OCT95678.1"/>
    </source>
</evidence>